<dbReference type="AlphaFoldDB" id="M1MFT2"/>
<comment type="catalytic activity">
    <reaction evidence="2">
        <text>an N-acylsphing-4-enine + H2O = sphing-4-enine + a fatty acid</text>
        <dbReference type="Rhea" id="RHEA:20856"/>
        <dbReference type="ChEBI" id="CHEBI:15377"/>
        <dbReference type="ChEBI" id="CHEBI:28868"/>
        <dbReference type="ChEBI" id="CHEBI:52639"/>
        <dbReference type="ChEBI" id="CHEBI:57756"/>
        <dbReference type="EC" id="3.5.1.23"/>
    </reaction>
</comment>
<dbReference type="Proteomes" id="UP000011728">
    <property type="component" value="Chromosome"/>
</dbReference>
<keyword evidence="5" id="KW-1185">Reference proteome</keyword>
<dbReference type="GO" id="GO:0046872">
    <property type="term" value="F:metal ion binding"/>
    <property type="evidence" value="ECO:0007669"/>
    <property type="project" value="UniProtKB-KW"/>
</dbReference>
<name>M1MFT2_9CLOT</name>
<reference evidence="4 5" key="1">
    <citation type="submission" date="2013-02" db="EMBL/GenBank/DDBJ databases">
        <title>Genome sequence of Clostridium saccharoperbutylacetonicum N1-4(HMT).</title>
        <authorList>
            <person name="Poehlein A."/>
            <person name="Daniel R."/>
        </authorList>
    </citation>
    <scope>NUCLEOTIDE SEQUENCE [LARGE SCALE GENOMIC DNA]</scope>
    <source>
        <strain evidence="5">N1-4(HMT)</strain>
    </source>
</reference>
<dbReference type="GO" id="GO:0046514">
    <property type="term" value="P:ceramide catabolic process"/>
    <property type="evidence" value="ECO:0007669"/>
    <property type="project" value="InterPro"/>
</dbReference>
<keyword evidence="2" id="KW-0443">Lipid metabolism</keyword>
<dbReference type="STRING" id="36745.CLSAP_27290"/>
<evidence type="ECO:0000256" key="1">
    <source>
        <dbReference type="PIRSR" id="PIRSR606823-2"/>
    </source>
</evidence>
<proteinExistence type="inferred from homology"/>
<dbReference type="HOGENOM" id="CLU_030011_0_0_9"/>
<keyword evidence="2" id="KW-0378">Hydrolase</keyword>
<dbReference type="KEGG" id="csr:Cspa_c29930"/>
<dbReference type="GO" id="GO:0017040">
    <property type="term" value="F:N-acylsphingosine amidohydrolase activity"/>
    <property type="evidence" value="ECO:0007669"/>
    <property type="project" value="UniProtKB-UniRule"/>
</dbReference>
<organism evidence="4 5">
    <name type="scientific">Clostridium saccharoperbutylacetonicum N1-4(HMT)</name>
    <dbReference type="NCBI Taxonomy" id="931276"/>
    <lineage>
        <taxon>Bacteria</taxon>
        <taxon>Bacillati</taxon>
        <taxon>Bacillota</taxon>
        <taxon>Clostridia</taxon>
        <taxon>Eubacteriales</taxon>
        <taxon>Clostridiaceae</taxon>
        <taxon>Clostridium</taxon>
    </lineage>
</organism>
<evidence type="ECO:0000313" key="5">
    <source>
        <dbReference type="Proteomes" id="UP000011728"/>
    </source>
</evidence>
<feature type="binding site" evidence="1">
    <location>
        <position position="189"/>
    </location>
    <ligand>
        <name>Zn(2+)</name>
        <dbReference type="ChEBI" id="CHEBI:29105"/>
    </ligand>
</feature>
<dbReference type="GO" id="GO:0016020">
    <property type="term" value="C:membrane"/>
    <property type="evidence" value="ECO:0007669"/>
    <property type="project" value="GOC"/>
</dbReference>
<comment type="similarity">
    <text evidence="2">Belongs to the neutral ceramidase family.</text>
</comment>
<sequence>MDSIKTSFSKERISIKPETIMAGYGGRISKGINDDLYVRTILFKSEEELFILIQLDLLAIDYYLSDLIKGSLKEQFNIKYENVNISCIHTHSAIGGIVNTKEAINKRYQKTFGDFDKYIAEEIIHKIMLCVERCISSTENFTISYGKDVVEGICTDRNNMENEIDNLLQVLHIKTESNKQAVIYNFACHPTILEKSNELISADFPGETSKFLEANNIVLAMFNNGACGNISTRFTKRESSFNEVKRIGRELGENILNIANKYEENNLKFSNIKQTHKNLFLNIKETRTKENIENEILVIKDKIQNALDNNLDKNTIKPLYYELEGAKRNLELAESLKDIKTIEVRINIINFDNIYIVYIPGELFSSLGDKIKGAFKDKTILITCYSNGYIGYIPDQRAYENGCFEVMLTVLAKGEGEKLALDIIKQIQ</sequence>
<feature type="binding site" evidence="1">
    <location>
        <position position="89"/>
    </location>
    <ligand>
        <name>Zn(2+)</name>
        <dbReference type="ChEBI" id="CHEBI:29105"/>
    </ligand>
</feature>
<dbReference type="EMBL" id="CP004121">
    <property type="protein sequence ID" value="AGF56754.1"/>
    <property type="molecule type" value="Genomic_DNA"/>
</dbReference>
<dbReference type="PATRIC" id="fig|931276.5.peg.3008"/>
<comment type="cofactor">
    <cofactor evidence="1">
        <name>Zn(2+)</name>
        <dbReference type="ChEBI" id="CHEBI:29105"/>
    </cofactor>
    <text evidence="1">Binds 1 zinc ion per subunit.</text>
</comment>
<dbReference type="PANTHER" id="PTHR12670">
    <property type="entry name" value="CERAMIDASE"/>
    <property type="match status" value="1"/>
</dbReference>
<accession>M1MFT2</accession>
<dbReference type="OrthoDB" id="337762at2"/>
<dbReference type="RefSeq" id="WP_015393073.1">
    <property type="nucleotide sequence ID" value="NC_020291.1"/>
</dbReference>
<evidence type="ECO:0000259" key="3">
    <source>
        <dbReference type="Pfam" id="PF04734"/>
    </source>
</evidence>
<gene>
    <name evidence="4" type="ORF">Cspa_c29930</name>
</gene>
<dbReference type="Pfam" id="PF04734">
    <property type="entry name" value="Ceramidase_alk"/>
    <property type="match status" value="1"/>
</dbReference>
<keyword evidence="1" id="KW-0862">Zinc</keyword>
<dbReference type="GO" id="GO:0005576">
    <property type="term" value="C:extracellular region"/>
    <property type="evidence" value="ECO:0007669"/>
    <property type="project" value="TreeGrafter"/>
</dbReference>
<dbReference type="GO" id="GO:0042759">
    <property type="term" value="P:long-chain fatty acid biosynthetic process"/>
    <property type="evidence" value="ECO:0007669"/>
    <property type="project" value="TreeGrafter"/>
</dbReference>
<dbReference type="PANTHER" id="PTHR12670:SF1">
    <property type="entry name" value="NEUTRAL CERAMIDASE"/>
    <property type="match status" value="1"/>
</dbReference>
<dbReference type="InterPro" id="IPR006823">
    <property type="entry name" value="Ceramidase_alk"/>
</dbReference>
<dbReference type="InterPro" id="IPR031329">
    <property type="entry name" value="NEUT/ALK_ceramidase_N"/>
</dbReference>
<keyword evidence="1" id="KW-0479">Metal-binding</keyword>
<protein>
    <recommendedName>
        <fullName evidence="2">Neutral ceramidase</fullName>
        <ecNumber evidence="2">3.5.1.23</ecNumber>
    </recommendedName>
</protein>
<evidence type="ECO:0000256" key="2">
    <source>
        <dbReference type="RuleBase" id="RU366019"/>
    </source>
</evidence>
<dbReference type="eggNOG" id="COG3356">
    <property type="taxonomic scope" value="Bacteria"/>
</dbReference>
<dbReference type="EC" id="3.5.1.23" evidence="2"/>
<keyword evidence="2" id="KW-0746">Sphingolipid metabolism</keyword>
<evidence type="ECO:0000313" key="4">
    <source>
        <dbReference type="EMBL" id="AGF56754.1"/>
    </source>
</evidence>
<dbReference type="GO" id="GO:0046512">
    <property type="term" value="P:sphingosine biosynthetic process"/>
    <property type="evidence" value="ECO:0007669"/>
    <property type="project" value="TreeGrafter"/>
</dbReference>
<feature type="domain" description="Neutral/alkaline non-lysosomal ceramidase N-terminal" evidence="3">
    <location>
        <begin position="18"/>
        <end position="215"/>
    </location>
</feature>